<organism evidence="8 9">
    <name type="scientific">Luteolibacter algae</name>
    <dbReference type="NCBI Taxonomy" id="454151"/>
    <lineage>
        <taxon>Bacteria</taxon>
        <taxon>Pseudomonadati</taxon>
        <taxon>Verrucomicrobiota</taxon>
        <taxon>Verrucomicrobiia</taxon>
        <taxon>Verrucomicrobiales</taxon>
        <taxon>Verrucomicrobiaceae</taxon>
        <taxon>Luteolibacter</taxon>
    </lineage>
</organism>
<evidence type="ECO:0000256" key="4">
    <source>
        <dbReference type="ARBA" id="ARBA00022989"/>
    </source>
</evidence>
<dbReference type="Proteomes" id="UP001597375">
    <property type="component" value="Unassembled WGS sequence"/>
</dbReference>
<feature type="transmembrane region" description="Helical" evidence="6">
    <location>
        <begin position="338"/>
        <end position="359"/>
    </location>
</feature>
<feature type="transmembrane region" description="Helical" evidence="6">
    <location>
        <begin position="482"/>
        <end position="515"/>
    </location>
</feature>
<feature type="transmembrane region" description="Helical" evidence="6">
    <location>
        <begin position="306"/>
        <end position="326"/>
    </location>
</feature>
<accession>A0ABW5D677</accession>
<dbReference type="InterPro" id="IPR018461">
    <property type="entry name" value="Na/H_Antiport_NhaC-like_C"/>
</dbReference>
<reference evidence="9" key="1">
    <citation type="journal article" date="2019" name="Int. J. Syst. Evol. Microbiol.">
        <title>The Global Catalogue of Microorganisms (GCM) 10K type strain sequencing project: providing services to taxonomists for standard genome sequencing and annotation.</title>
        <authorList>
            <consortium name="The Broad Institute Genomics Platform"/>
            <consortium name="The Broad Institute Genome Sequencing Center for Infectious Disease"/>
            <person name="Wu L."/>
            <person name="Ma J."/>
        </authorList>
    </citation>
    <scope>NUCLEOTIDE SEQUENCE [LARGE SCALE GENOMIC DNA]</scope>
    <source>
        <strain evidence="9">CGMCC 4.7106</strain>
    </source>
</reference>
<evidence type="ECO:0000313" key="9">
    <source>
        <dbReference type="Proteomes" id="UP001597375"/>
    </source>
</evidence>
<evidence type="ECO:0000256" key="1">
    <source>
        <dbReference type="ARBA" id="ARBA00004651"/>
    </source>
</evidence>
<dbReference type="RefSeq" id="WP_386819376.1">
    <property type="nucleotide sequence ID" value="NZ_JBHUIT010000005.1"/>
</dbReference>
<evidence type="ECO:0000313" key="8">
    <source>
        <dbReference type="EMBL" id="MFD2256280.1"/>
    </source>
</evidence>
<comment type="caution">
    <text evidence="8">The sequence shown here is derived from an EMBL/GenBank/DDBJ whole genome shotgun (WGS) entry which is preliminary data.</text>
</comment>
<keyword evidence="5 6" id="KW-0472">Membrane</keyword>
<evidence type="ECO:0000256" key="2">
    <source>
        <dbReference type="ARBA" id="ARBA00022475"/>
    </source>
</evidence>
<keyword evidence="4 6" id="KW-1133">Transmembrane helix</keyword>
<evidence type="ECO:0000256" key="5">
    <source>
        <dbReference type="ARBA" id="ARBA00023136"/>
    </source>
</evidence>
<name>A0ABW5D677_9BACT</name>
<comment type="subcellular location">
    <subcellularLocation>
        <location evidence="1">Cell membrane</location>
        <topology evidence="1">Multi-pass membrane protein</topology>
    </subcellularLocation>
</comment>
<dbReference type="PANTHER" id="PTHR43478">
    <property type="entry name" value="NA+/H+ ANTIPORTER-RELATED"/>
    <property type="match status" value="1"/>
</dbReference>
<proteinExistence type="predicted"/>
<feature type="transmembrane region" description="Helical" evidence="6">
    <location>
        <begin position="371"/>
        <end position="395"/>
    </location>
</feature>
<dbReference type="Pfam" id="PF03553">
    <property type="entry name" value="Na_H_antiporter"/>
    <property type="match status" value="1"/>
</dbReference>
<feature type="domain" description="Na+/H+ antiporter NhaC-like C-terminal" evidence="7">
    <location>
        <begin position="181"/>
        <end position="496"/>
    </location>
</feature>
<feature type="transmembrane region" description="Helical" evidence="6">
    <location>
        <begin position="267"/>
        <end position="286"/>
    </location>
</feature>
<feature type="transmembrane region" description="Helical" evidence="6">
    <location>
        <begin position="127"/>
        <end position="148"/>
    </location>
</feature>
<keyword evidence="2" id="KW-1003">Cell membrane</keyword>
<gene>
    <name evidence="8" type="ORF">ACFSSA_06315</name>
</gene>
<feature type="transmembrane region" description="Helical" evidence="6">
    <location>
        <begin position="81"/>
        <end position="103"/>
    </location>
</feature>
<dbReference type="EMBL" id="JBHUIT010000005">
    <property type="protein sequence ID" value="MFD2256280.1"/>
    <property type="molecule type" value="Genomic_DNA"/>
</dbReference>
<evidence type="ECO:0000256" key="6">
    <source>
        <dbReference type="SAM" id="Phobius"/>
    </source>
</evidence>
<feature type="transmembrane region" description="Helical" evidence="6">
    <location>
        <begin position="32"/>
        <end position="60"/>
    </location>
</feature>
<sequence length="527" mass="55483">MKKAAILLLILSASYFLPMLQPSDLAIALWPAICALAVIIITHHAALGLACGIVAGVILIHHETPVGIPRAIFANYIFPSLAGSWHVGAILFTLMLGAFAGILEKSGGFDTILRRLTANSTRPKRRLLGSVYCIGLLCFFDGLANSLLMGRIARPLADRIGISRERLAWVVDSTSSPVACVAFVSTWIATQLSLIQQGLDDAPFPVEPYSLFFRSIPANPYCLLTLLLVPLAIYLDYQPKAMQRYQALPITEPGGINDKRETSPSRAIVPLIALLVGIFAAFPLFSDPLIDPLSIAGWRAAFSGDAGPYALVAGSLFGMAVAWLMYPKNSEVNAAEAAYHGAANLLPALIILILAWSLGNVFSALGAGGQLAGLLASGFPVSWLPLVVFLAGAIMSFATGSSWGTMGLLMPLALPAIIQAGTAVALPIEELTALVPAVIGAVFGGAVFGDHCSPFSDTTIVSAIASGCEPTSHVHSQLPFVGIAACFSIIAYSFIAIGVMPLISTTIAAGLMLFFTIHLSKKQLPYA</sequence>
<dbReference type="PANTHER" id="PTHR43478:SF1">
    <property type="entry name" value="NA+_H+ ANTIPORTER NHAC-LIKE C-TERMINAL DOMAIN-CONTAINING PROTEIN"/>
    <property type="match status" value="1"/>
</dbReference>
<protein>
    <submittedName>
        <fullName evidence="8">Na+/H+ antiporter NhaC family protein</fullName>
    </submittedName>
</protein>
<keyword evidence="3 6" id="KW-0812">Transmembrane</keyword>
<feature type="transmembrane region" description="Helical" evidence="6">
    <location>
        <begin position="169"/>
        <end position="189"/>
    </location>
</feature>
<evidence type="ECO:0000256" key="3">
    <source>
        <dbReference type="ARBA" id="ARBA00022692"/>
    </source>
</evidence>
<keyword evidence="9" id="KW-1185">Reference proteome</keyword>
<feature type="transmembrane region" description="Helical" evidence="6">
    <location>
        <begin position="218"/>
        <end position="237"/>
    </location>
</feature>
<evidence type="ECO:0000259" key="7">
    <source>
        <dbReference type="Pfam" id="PF03553"/>
    </source>
</evidence>